<protein>
    <submittedName>
        <fullName evidence="1">ImmA/IrrE family metallo-endopeptidase</fullName>
    </submittedName>
</protein>
<dbReference type="RefSeq" id="WP_138156967.1">
    <property type="nucleotide sequence ID" value="NZ_CP039381.1"/>
</dbReference>
<dbReference type="KEGG" id="ruj:E5Z56_05700"/>
<name>A0A4P8XVB3_9FIRM</name>
<dbReference type="AlphaFoldDB" id="A0A4P8XVB3"/>
<dbReference type="PANTHER" id="PTHR43236:SF2">
    <property type="entry name" value="BLL0069 PROTEIN"/>
    <property type="match status" value="1"/>
</dbReference>
<evidence type="ECO:0000313" key="1">
    <source>
        <dbReference type="EMBL" id="QCT06887.1"/>
    </source>
</evidence>
<sequence>MKYLSRKDIEAIGERVTKAYFRLPDLTGKTVYKITPDKLITDLLGVNLEYHHLSLDGSVLGLTSSYGAVTYKVFDYADEESYCYLDGKTIFIERDLNEDISQIGRCNFTKAHEAGHQILKMLFPKEYGGDNRKLHFCLAHPPKQRKMDWLEWQANAIASVILMPKEVIMRALFLFGFGERVKMINKVYATWEYEQFSSMAVFLGVSKTALSIRLTQLGLVDKNYFGNPYDLTDIYCDGGI</sequence>
<keyword evidence="2" id="KW-1185">Reference proteome</keyword>
<reference evidence="1 2" key="1">
    <citation type="submission" date="2019-04" db="EMBL/GenBank/DDBJ databases">
        <authorList>
            <person name="Embree M."/>
            <person name="Gaffney J.R."/>
        </authorList>
    </citation>
    <scope>NUCLEOTIDE SEQUENCE [LARGE SCALE GENOMIC DNA]</scope>
    <source>
        <strain evidence="1 2">JE7A12</strain>
    </source>
</reference>
<dbReference type="OrthoDB" id="581382at2"/>
<organism evidence="1 2">
    <name type="scientific">Ruminococcus bovis</name>
    <dbReference type="NCBI Taxonomy" id="2564099"/>
    <lineage>
        <taxon>Bacteria</taxon>
        <taxon>Bacillati</taxon>
        <taxon>Bacillota</taxon>
        <taxon>Clostridia</taxon>
        <taxon>Eubacteriales</taxon>
        <taxon>Oscillospiraceae</taxon>
        <taxon>Ruminococcus</taxon>
    </lineage>
</organism>
<dbReference type="Gene3D" id="1.10.10.2910">
    <property type="match status" value="1"/>
</dbReference>
<dbReference type="EMBL" id="CP039381">
    <property type="protein sequence ID" value="QCT06887.1"/>
    <property type="molecule type" value="Genomic_DNA"/>
</dbReference>
<gene>
    <name evidence="1" type="ORF">E5Z56_05700</name>
</gene>
<accession>A0A4P8XVB3</accession>
<evidence type="ECO:0000313" key="2">
    <source>
        <dbReference type="Proteomes" id="UP000301475"/>
    </source>
</evidence>
<dbReference type="Proteomes" id="UP000301475">
    <property type="component" value="Chromosome"/>
</dbReference>
<proteinExistence type="predicted"/>
<dbReference type="PANTHER" id="PTHR43236">
    <property type="entry name" value="ANTITOXIN HIGA1"/>
    <property type="match status" value="1"/>
</dbReference>
<dbReference type="InterPro" id="IPR052345">
    <property type="entry name" value="Rad_response_metalloprotease"/>
</dbReference>